<sequence>MVTLMPCSYLGGGSPRCSLDHTEPKPKYNPLDWVIVYIRLHMTIYSQFTFREINRTKRQCPLKQCTKRKRQIHKTTQR</sequence>
<evidence type="ECO:0000313" key="2">
    <source>
        <dbReference type="Proteomes" id="UP000324832"/>
    </source>
</evidence>
<dbReference type="EMBL" id="FZQP02000003">
    <property type="protein sequence ID" value="VVC86411.1"/>
    <property type="molecule type" value="Genomic_DNA"/>
</dbReference>
<name>A0A5E4PKE9_9NEOP</name>
<organism evidence="1 2">
    <name type="scientific">Leptidea sinapis</name>
    <dbReference type="NCBI Taxonomy" id="189913"/>
    <lineage>
        <taxon>Eukaryota</taxon>
        <taxon>Metazoa</taxon>
        <taxon>Ecdysozoa</taxon>
        <taxon>Arthropoda</taxon>
        <taxon>Hexapoda</taxon>
        <taxon>Insecta</taxon>
        <taxon>Pterygota</taxon>
        <taxon>Neoptera</taxon>
        <taxon>Endopterygota</taxon>
        <taxon>Lepidoptera</taxon>
        <taxon>Glossata</taxon>
        <taxon>Ditrysia</taxon>
        <taxon>Papilionoidea</taxon>
        <taxon>Pieridae</taxon>
        <taxon>Dismorphiinae</taxon>
        <taxon>Leptidea</taxon>
    </lineage>
</organism>
<dbReference type="AlphaFoldDB" id="A0A5E4PKE9"/>
<evidence type="ECO:0000313" key="1">
    <source>
        <dbReference type="EMBL" id="VVC86411.1"/>
    </source>
</evidence>
<accession>A0A5E4PKE9</accession>
<protein>
    <submittedName>
        <fullName evidence="1">Uncharacterized protein</fullName>
    </submittedName>
</protein>
<keyword evidence="2" id="KW-1185">Reference proteome</keyword>
<reference evidence="1 2" key="1">
    <citation type="submission" date="2017-07" db="EMBL/GenBank/DDBJ databases">
        <authorList>
            <person name="Talla V."/>
            <person name="Backstrom N."/>
        </authorList>
    </citation>
    <scope>NUCLEOTIDE SEQUENCE [LARGE SCALE GENOMIC DNA]</scope>
</reference>
<proteinExistence type="predicted"/>
<gene>
    <name evidence="1" type="ORF">LSINAPIS_LOCUS239</name>
</gene>
<dbReference type="Proteomes" id="UP000324832">
    <property type="component" value="Unassembled WGS sequence"/>
</dbReference>